<dbReference type="AlphaFoldDB" id="A0AAE0JIQ2"/>
<dbReference type="Proteomes" id="UP001278500">
    <property type="component" value="Unassembled WGS sequence"/>
</dbReference>
<dbReference type="GeneID" id="87860868"/>
<comment type="caution">
    <text evidence="2">The sequence shown here is derived from an EMBL/GenBank/DDBJ whole genome shotgun (WGS) entry which is preliminary data.</text>
</comment>
<feature type="non-terminal residue" evidence="2">
    <location>
        <position position="1"/>
    </location>
</feature>
<gene>
    <name evidence="2" type="ORF">B0H65DRAFT_386497</name>
</gene>
<proteinExistence type="predicted"/>
<evidence type="ECO:0000313" key="3">
    <source>
        <dbReference type="Proteomes" id="UP001278500"/>
    </source>
</evidence>
<feature type="region of interest" description="Disordered" evidence="1">
    <location>
        <begin position="1"/>
        <end position="55"/>
    </location>
</feature>
<protein>
    <submittedName>
        <fullName evidence="2">Uncharacterized protein</fullName>
    </submittedName>
</protein>
<feature type="non-terminal residue" evidence="2">
    <location>
        <position position="186"/>
    </location>
</feature>
<evidence type="ECO:0000313" key="2">
    <source>
        <dbReference type="EMBL" id="KAK3350387.1"/>
    </source>
</evidence>
<reference evidence="2" key="2">
    <citation type="submission" date="2023-06" db="EMBL/GenBank/DDBJ databases">
        <authorList>
            <consortium name="Lawrence Berkeley National Laboratory"/>
            <person name="Haridas S."/>
            <person name="Hensen N."/>
            <person name="Bonometti L."/>
            <person name="Westerberg I."/>
            <person name="Brannstrom I.O."/>
            <person name="Guillou S."/>
            <person name="Cros-Aarteil S."/>
            <person name="Calhoun S."/>
            <person name="Kuo A."/>
            <person name="Mondo S."/>
            <person name="Pangilinan J."/>
            <person name="Riley R."/>
            <person name="Labutti K."/>
            <person name="Andreopoulos B."/>
            <person name="Lipzen A."/>
            <person name="Chen C."/>
            <person name="Yanf M."/>
            <person name="Daum C."/>
            <person name="Ng V."/>
            <person name="Clum A."/>
            <person name="Steindorff A."/>
            <person name="Ohm R."/>
            <person name="Martin F."/>
            <person name="Silar P."/>
            <person name="Natvig D."/>
            <person name="Lalanne C."/>
            <person name="Gautier V."/>
            <person name="Ament-Velasquez S.L."/>
            <person name="Kruys A."/>
            <person name="Hutchinson M.I."/>
            <person name="Powell A.J."/>
            <person name="Barry K."/>
            <person name="Miller A.N."/>
            <person name="Grigoriev I.V."/>
            <person name="Debuchy R."/>
            <person name="Gladieux P."/>
            <person name="Thoren M.H."/>
            <person name="Johannesson H."/>
        </authorList>
    </citation>
    <scope>NUCLEOTIDE SEQUENCE</scope>
    <source>
        <strain evidence="2">CBS 560.94</strain>
    </source>
</reference>
<reference evidence="2" key="1">
    <citation type="journal article" date="2023" name="Mol. Phylogenet. Evol.">
        <title>Genome-scale phylogeny and comparative genomics of the fungal order Sordariales.</title>
        <authorList>
            <person name="Hensen N."/>
            <person name="Bonometti L."/>
            <person name="Westerberg I."/>
            <person name="Brannstrom I.O."/>
            <person name="Guillou S."/>
            <person name="Cros-Aarteil S."/>
            <person name="Calhoun S."/>
            <person name="Haridas S."/>
            <person name="Kuo A."/>
            <person name="Mondo S."/>
            <person name="Pangilinan J."/>
            <person name="Riley R."/>
            <person name="LaButti K."/>
            <person name="Andreopoulos B."/>
            <person name="Lipzen A."/>
            <person name="Chen C."/>
            <person name="Yan M."/>
            <person name="Daum C."/>
            <person name="Ng V."/>
            <person name="Clum A."/>
            <person name="Steindorff A."/>
            <person name="Ohm R.A."/>
            <person name="Martin F."/>
            <person name="Silar P."/>
            <person name="Natvig D.O."/>
            <person name="Lalanne C."/>
            <person name="Gautier V."/>
            <person name="Ament-Velasquez S.L."/>
            <person name="Kruys A."/>
            <person name="Hutchinson M.I."/>
            <person name="Powell A.J."/>
            <person name="Barry K."/>
            <person name="Miller A.N."/>
            <person name="Grigoriev I.V."/>
            <person name="Debuchy R."/>
            <person name="Gladieux P."/>
            <person name="Hiltunen Thoren M."/>
            <person name="Johannesson H."/>
        </authorList>
    </citation>
    <scope>NUCLEOTIDE SEQUENCE</scope>
    <source>
        <strain evidence="2">CBS 560.94</strain>
    </source>
</reference>
<evidence type="ECO:0000256" key="1">
    <source>
        <dbReference type="SAM" id="MobiDB-lite"/>
    </source>
</evidence>
<sequence>PVIKKEPDTEESLPLHVIAQANPETKSAKRKARSESPPNPPHIHPQLRREREGEMRLVPLKKPKDTEVWQYLMSVKPDIYMPRCVTKDRAMRDLLQFFTRKRDLPEVWKTRLALEGAGPGNLRLIFAYLVGNYPGSAVCANCAEKWLTVDPAMAASLVEGNETIHKAAAFPRCILFPEIGASGSSS</sequence>
<dbReference type="RefSeq" id="XP_062683682.1">
    <property type="nucleotide sequence ID" value="XM_062823714.1"/>
</dbReference>
<accession>A0AAE0JIQ2</accession>
<organism evidence="2 3">
    <name type="scientific">Neurospora tetraspora</name>
    <dbReference type="NCBI Taxonomy" id="94610"/>
    <lineage>
        <taxon>Eukaryota</taxon>
        <taxon>Fungi</taxon>
        <taxon>Dikarya</taxon>
        <taxon>Ascomycota</taxon>
        <taxon>Pezizomycotina</taxon>
        <taxon>Sordariomycetes</taxon>
        <taxon>Sordariomycetidae</taxon>
        <taxon>Sordariales</taxon>
        <taxon>Sordariaceae</taxon>
        <taxon>Neurospora</taxon>
    </lineage>
</organism>
<keyword evidence="3" id="KW-1185">Reference proteome</keyword>
<dbReference type="EMBL" id="JAUEPP010000002">
    <property type="protein sequence ID" value="KAK3350387.1"/>
    <property type="molecule type" value="Genomic_DNA"/>
</dbReference>
<name>A0AAE0JIQ2_9PEZI</name>